<proteinExistence type="inferred from homology"/>
<gene>
    <name evidence="12 16" type="primary">dnaG</name>
    <name evidence="16" type="ORF">GHI93_04005</name>
</gene>
<dbReference type="Pfam" id="PF01807">
    <property type="entry name" value="Zn_ribbon_DnaG"/>
    <property type="match status" value="1"/>
</dbReference>
<dbReference type="AlphaFoldDB" id="A0A7X1Z7J7"/>
<dbReference type="FunFam" id="3.90.580.10:FF:000001">
    <property type="entry name" value="DNA primase"/>
    <property type="match status" value="1"/>
</dbReference>
<comment type="domain">
    <text evidence="12">Contains an N-terminal zinc-binding domain, a central core domain that contains the primase activity, and a C-terminal DnaB-binding domain.</text>
</comment>
<keyword evidence="10 12" id="KW-0238">DNA-binding</keyword>
<keyword evidence="11 12" id="KW-0804">Transcription</keyword>
<dbReference type="EMBL" id="WITJ01000004">
    <property type="protein sequence ID" value="MQW39117.1"/>
    <property type="molecule type" value="Genomic_DNA"/>
</dbReference>
<dbReference type="SMART" id="SM00493">
    <property type="entry name" value="TOPRIM"/>
    <property type="match status" value="1"/>
</dbReference>
<dbReference type="InterPro" id="IPR050219">
    <property type="entry name" value="DnaG_primase"/>
</dbReference>
<dbReference type="CDD" id="cd03364">
    <property type="entry name" value="TOPRIM_DnaG_primases"/>
    <property type="match status" value="1"/>
</dbReference>
<dbReference type="GO" id="GO:0003899">
    <property type="term" value="F:DNA-directed RNA polymerase activity"/>
    <property type="evidence" value="ECO:0007669"/>
    <property type="project" value="UniProtKB-UniRule"/>
</dbReference>
<comment type="caution">
    <text evidence="16">The sequence shown here is derived from an EMBL/GenBank/DDBJ whole genome shotgun (WGS) entry which is preliminary data.</text>
</comment>
<dbReference type="GO" id="GO:0008270">
    <property type="term" value="F:zinc ion binding"/>
    <property type="evidence" value="ECO:0007669"/>
    <property type="project" value="UniProtKB-UniRule"/>
</dbReference>
<evidence type="ECO:0000256" key="8">
    <source>
        <dbReference type="ARBA" id="ARBA00022833"/>
    </source>
</evidence>
<evidence type="ECO:0000256" key="5">
    <source>
        <dbReference type="ARBA" id="ARBA00022705"/>
    </source>
</evidence>
<dbReference type="InterPro" id="IPR037068">
    <property type="entry name" value="DNA_primase_core_N_sf"/>
</dbReference>
<evidence type="ECO:0000256" key="6">
    <source>
        <dbReference type="ARBA" id="ARBA00022723"/>
    </source>
</evidence>
<dbReference type="PANTHER" id="PTHR30313">
    <property type="entry name" value="DNA PRIMASE"/>
    <property type="match status" value="1"/>
</dbReference>
<comment type="subunit">
    <text evidence="12">Monomer. Interacts with DnaB.</text>
</comment>
<dbReference type="EC" id="2.7.7.101" evidence="12"/>
<dbReference type="GO" id="GO:1990077">
    <property type="term" value="C:primosome complex"/>
    <property type="evidence" value="ECO:0007669"/>
    <property type="project" value="UniProtKB-KW"/>
</dbReference>
<evidence type="ECO:0000313" key="16">
    <source>
        <dbReference type="EMBL" id="MQW39117.1"/>
    </source>
</evidence>
<dbReference type="Pfam" id="PF13155">
    <property type="entry name" value="Toprim_2"/>
    <property type="match status" value="1"/>
</dbReference>
<dbReference type="GO" id="GO:0003677">
    <property type="term" value="F:DNA binding"/>
    <property type="evidence" value="ECO:0007669"/>
    <property type="project" value="UniProtKB-KW"/>
</dbReference>
<dbReference type="PROSITE" id="PS50880">
    <property type="entry name" value="TOPRIM"/>
    <property type="match status" value="1"/>
</dbReference>
<evidence type="ECO:0000256" key="2">
    <source>
        <dbReference type="ARBA" id="ARBA00022515"/>
    </source>
</evidence>
<reference evidence="16 17" key="1">
    <citation type="submission" date="2019-10" db="EMBL/GenBank/DDBJ databases">
        <authorList>
            <person name="Dong K."/>
        </authorList>
    </citation>
    <scope>NUCLEOTIDE SEQUENCE [LARGE SCALE GENOMIC DNA]</scope>
    <source>
        <strain evidence="16 17">DSM 28960</strain>
    </source>
</reference>
<evidence type="ECO:0000256" key="10">
    <source>
        <dbReference type="ARBA" id="ARBA00023125"/>
    </source>
</evidence>
<dbReference type="Gene3D" id="3.90.580.10">
    <property type="entry name" value="Zinc finger, CHC2-type domain"/>
    <property type="match status" value="1"/>
</dbReference>
<comment type="similarity">
    <text evidence="12 13">Belongs to the DnaG primase family.</text>
</comment>
<evidence type="ECO:0000256" key="14">
    <source>
        <dbReference type="PIRSR" id="PIRSR002811-1"/>
    </source>
</evidence>
<evidence type="ECO:0000313" key="17">
    <source>
        <dbReference type="Proteomes" id="UP000439550"/>
    </source>
</evidence>
<dbReference type="Gene3D" id="3.40.1360.10">
    <property type="match status" value="1"/>
</dbReference>
<keyword evidence="7 12" id="KW-0863">Zinc-finger</keyword>
<feature type="domain" description="Toprim" evidence="15">
    <location>
        <begin position="257"/>
        <end position="338"/>
    </location>
</feature>
<dbReference type="InterPro" id="IPR002694">
    <property type="entry name" value="Znf_CHC2"/>
</dbReference>
<evidence type="ECO:0000256" key="11">
    <source>
        <dbReference type="ARBA" id="ARBA00023163"/>
    </source>
</evidence>
<evidence type="ECO:0000256" key="1">
    <source>
        <dbReference type="ARBA" id="ARBA00022478"/>
    </source>
</evidence>
<dbReference type="Gene3D" id="3.90.980.10">
    <property type="entry name" value="DNA primase, catalytic core, N-terminal domain"/>
    <property type="match status" value="1"/>
</dbReference>
<organism evidence="16 17">
    <name type="scientific">Lactococcus hircilactis</name>
    <dbReference type="NCBI Taxonomy" id="1494462"/>
    <lineage>
        <taxon>Bacteria</taxon>
        <taxon>Bacillati</taxon>
        <taxon>Bacillota</taxon>
        <taxon>Bacilli</taxon>
        <taxon>Lactobacillales</taxon>
        <taxon>Streptococcaceae</taxon>
        <taxon>Lactococcus</taxon>
    </lineage>
</organism>
<dbReference type="InterPro" id="IPR036977">
    <property type="entry name" value="DNA_primase_Znf_CHC2"/>
</dbReference>
<dbReference type="OrthoDB" id="9803773at2"/>
<keyword evidence="9" id="KW-0460">Magnesium</keyword>
<evidence type="ECO:0000256" key="3">
    <source>
        <dbReference type="ARBA" id="ARBA00022679"/>
    </source>
</evidence>
<evidence type="ECO:0000259" key="15">
    <source>
        <dbReference type="PROSITE" id="PS50880"/>
    </source>
</evidence>
<dbReference type="GO" id="GO:0006269">
    <property type="term" value="P:DNA replication, synthesis of primer"/>
    <property type="evidence" value="ECO:0007669"/>
    <property type="project" value="UniProtKB-UniRule"/>
</dbReference>
<dbReference type="HAMAP" id="MF_00974">
    <property type="entry name" value="DNA_primase_DnaG"/>
    <property type="match status" value="1"/>
</dbReference>
<dbReference type="InterPro" id="IPR016136">
    <property type="entry name" value="DNA_helicase_N/primase_C"/>
</dbReference>
<dbReference type="SUPFAM" id="SSF56731">
    <property type="entry name" value="DNA primase core"/>
    <property type="match status" value="1"/>
</dbReference>
<dbReference type="Pfam" id="PF08275">
    <property type="entry name" value="DNAG_N"/>
    <property type="match status" value="1"/>
</dbReference>
<evidence type="ECO:0000256" key="9">
    <source>
        <dbReference type="ARBA" id="ARBA00022842"/>
    </source>
</evidence>
<keyword evidence="8 12" id="KW-0862">Zinc</keyword>
<keyword evidence="2 12" id="KW-0639">Primosome</keyword>
<keyword evidence="3 12" id="KW-0808">Transferase</keyword>
<dbReference type="InterPro" id="IPR030846">
    <property type="entry name" value="DnaG_bac"/>
</dbReference>
<comment type="cofactor">
    <cofactor evidence="12 13 14">
        <name>Zn(2+)</name>
        <dbReference type="ChEBI" id="CHEBI:29105"/>
    </cofactor>
    <text evidence="12 13 14">Binds 1 zinc ion per monomer.</text>
</comment>
<dbReference type="RefSeq" id="WP_153495785.1">
    <property type="nucleotide sequence ID" value="NZ_CAXYUY010000004.1"/>
</dbReference>
<dbReference type="InterPro" id="IPR013264">
    <property type="entry name" value="DNAG_N"/>
</dbReference>
<keyword evidence="5 12" id="KW-0235">DNA replication</keyword>
<dbReference type="NCBIfam" id="TIGR01391">
    <property type="entry name" value="dnaG"/>
    <property type="match status" value="1"/>
</dbReference>
<comment type="catalytic activity">
    <reaction evidence="12">
        <text>ssDNA + n NTP = ssDNA/pppN(pN)n-1 hybrid + (n-1) diphosphate.</text>
        <dbReference type="EC" id="2.7.7.101"/>
    </reaction>
</comment>
<keyword evidence="4 12" id="KW-0548">Nucleotidyltransferase</keyword>
<keyword evidence="6 12" id="KW-0479">Metal-binding</keyword>
<comment type="function">
    <text evidence="12 13">RNA polymerase that catalyzes the synthesis of short RNA molecules used as primers for DNA polymerase during DNA replication.</text>
</comment>
<dbReference type="InterPro" id="IPR006171">
    <property type="entry name" value="TOPRIM_dom"/>
</dbReference>
<dbReference type="PANTHER" id="PTHR30313:SF2">
    <property type="entry name" value="DNA PRIMASE"/>
    <property type="match status" value="1"/>
</dbReference>
<dbReference type="InterPro" id="IPR006295">
    <property type="entry name" value="DNA_primase_DnaG"/>
</dbReference>
<dbReference type="GO" id="GO:0005737">
    <property type="term" value="C:cytoplasm"/>
    <property type="evidence" value="ECO:0007669"/>
    <property type="project" value="TreeGrafter"/>
</dbReference>
<evidence type="ECO:0000256" key="13">
    <source>
        <dbReference type="PIRNR" id="PIRNR002811"/>
    </source>
</evidence>
<evidence type="ECO:0000256" key="4">
    <source>
        <dbReference type="ARBA" id="ARBA00022695"/>
    </source>
</evidence>
<protein>
    <recommendedName>
        <fullName evidence="12 13">DNA primase</fullName>
        <ecNumber evidence="12">2.7.7.101</ecNumber>
    </recommendedName>
</protein>
<dbReference type="GO" id="GO:0000428">
    <property type="term" value="C:DNA-directed RNA polymerase complex"/>
    <property type="evidence" value="ECO:0007669"/>
    <property type="project" value="UniProtKB-KW"/>
</dbReference>
<dbReference type="SMART" id="SM00400">
    <property type="entry name" value="ZnF_CHCC"/>
    <property type="match status" value="1"/>
</dbReference>
<accession>A0A7X1Z7J7</accession>
<dbReference type="Proteomes" id="UP000439550">
    <property type="component" value="Unassembled WGS sequence"/>
</dbReference>
<name>A0A7X1Z7J7_9LACT</name>
<sequence>MALLNSEALLDLKSKVNIVDVISQYVALSKNGKNYLGLCPFHGEKTPSFNVNAEKGFYHCFGCGKSGDVIEFLKEYKQIGFKDAVVELASFAGVNLVLPEKNQVKENPNQAILDVNNQAARLYHIVLMSTELGEKARAYLLERGITQELIKRYNIGLSPDENDFIFQNLSSKFDEKVMANSGLFHFSNQKVFDAFSNRIMFPIMNEFGQTIGFSGRKWQSQDTSKAKYINTSQTPVFDKSFELWNFDKAKPFISRHHEVYLMEGFMDVIAADKAGIQNVVASMGTALTEQHVRRLKKVANQFVLVYDGDDAGQNAIYKAMQLIGESDVTIVKIPEKMDPDDYQKHYGPVELERLMKQGRIHPIEFLIEFLRPSNLAQLQSQIDFIDRIAPMIAQVSSITAQDAFIRKLVEILPDFEYNQVENAVNLRRENVRNKNQGVTDVLSHDDEMIPPAPDFPDDSYFEAFEAPQNRQNQAFNGQGQTAKSALDQQTNRHAAVEIAEEHLIHRMIYHPSVLKRFAQDEAFRFVHQNFQLLFEKIMIEAMSFDQLDPNHFAMTLDEDLRALFYEIISLDLPQELSGHEIDDLLEKIENDQVVSQLDELFKALDEAHKAGNMERELELTVQIINQKKKIK</sequence>
<dbReference type="PIRSF" id="PIRSF002811">
    <property type="entry name" value="DnaG"/>
    <property type="match status" value="1"/>
</dbReference>
<keyword evidence="17" id="KW-1185">Reference proteome</keyword>
<dbReference type="SUPFAM" id="SSF57783">
    <property type="entry name" value="Zinc beta-ribbon"/>
    <property type="match status" value="1"/>
</dbReference>
<keyword evidence="1 12" id="KW-0240">DNA-directed RNA polymerase</keyword>
<dbReference type="Gene3D" id="1.10.860.10">
    <property type="entry name" value="DNAb Helicase, Chain A"/>
    <property type="match status" value="1"/>
</dbReference>
<evidence type="ECO:0000256" key="12">
    <source>
        <dbReference type="HAMAP-Rule" id="MF_00974"/>
    </source>
</evidence>
<dbReference type="InterPro" id="IPR034151">
    <property type="entry name" value="TOPRIM_DnaG_bac"/>
</dbReference>
<evidence type="ECO:0000256" key="7">
    <source>
        <dbReference type="ARBA" id="ARBA00022771"/>
    </source>
</evidence>
<feature type="zinc finger region" description="CHC2-type" evidence="12 14">
    <location>
        <begin position="39"/>
        <end position="63"/>
    </location>
</feature>